<dbReference type="OrthoDB" id="4314859at2"/>
<keyword evidence="3" id="KW-1185">Reference proteome</keyword>
<gene>
    <name evidence="2" type="ORF">SAMN05421773_12728</name>
</gene>
<organism evidence="2 3">
    <name type="scientific">Streptomyces aidingensis</name>
    <dbReference type="NCBI Taxonomy" id="910347"/>
    <lineage>
        <taxon>Bacteria</taxon>
        <taxon>Bacillati</taxon>
        <taxon>Actinomycetota</taxon>
        <taxon>Actinomycetes</taxon>
        <taxon>Kitasatosporales</taxon>
        <taxon>Streptomycetaceae</taxon>
        <taxon>Streptomyces</taxon>
    </lineage>
</organism>
<feature type="compositionally biased region" description="Low complexity" evidence="1">
    <location>
        <begin position="38"/>
        <end position="48"/>
    </location>
</feature>
<reference evidence="2 3" key="1">
    <citation type="submission" date="2016-10" db="EMBL/GenBank/DDBJ databases">
        <authorList>
            <person name="de Groot N.N."/>
        </authorList>
    </citation>
    <scope>NUCLEOTIDE SEQUENCE [LARGE SCALE GENOMIC DNA]</scope>
    <source>
        <strain evidence="2 3">CGMCC 4.5739</strain>
    </source>
</reference>
<feature type="compositionally biased region" description="Pro residues" evidence="1">
    <location>
        <begin position="49"/>
        <end position="59"/>
    </location>
</feature>
<evidence type="ECO:0000313" key="3">
    <source>
        <dbReference type="Proteomes" id="UP000199207"/>
    </source>
</evidence>
<dbReference type="STRING" id="910347.SAMN05421773_12728"/>
<dbReference type="EMBL" id="FOLM01000027">
    <property type="protein sequence ID" value="SFD74639.1"/>
    <property type="molecule type" value="Genomic_DNA"/>
</dbReference>
<name>A0A1I1UVD7_9ACTN</name>
<sequence>MAIPTPAQFRAAHGDPRTWTAADHDTFTVLALCHQPQPGAATTAVPSTTPAPAPPGRAA</sequence>
<dbReference type="RefSeq" id="WP_093841621.1">
    <property type="nucleotide sequence ID" value="NZ_FOLM01000027.1"/>
</dbReference>
<proteinExistence type="predicted"/>
<evidence type="ECO:0000313" key="2">
    <source>
        <dbReference type="EMBL" id="SFD74639.1"/>
    </source>
</evidence>
<evidence type="ECO:0000256" key="1">
    <source>
        <dbReference type="SAM" id="MobiDB-lite"/>
    </source>
</evidence>
<dbReference type="Proteomes" id="UP000199207">
    <property type="component" value="Unassembled WGS sequence"/>
</dbReference>
<feature type="region of interest" description="Disordered" evidence="1">
    <location>
        <begin position="38"/>
        <end position="59"/>
    </location>
</feature>
<dbReference type="AlphaFoldDB" id="A0A1I1UVD7"/>
<protein>
    <submittedName>
        <fullName evidence="2">Uncharacterized protein</fullName>
    </submittedName>
</protein>
<accession>A0A1I1UVD7</accession>